<proteinExistence type="predicted"/>
<gene>
    <name evidence="2" type="ORF">FBHYGVHD_CDS0100</name>
</gene>
<evidence type="ECO:0000313" key="2">
    <source>
        <dbReference type="EMBL" id="WPF64947.1"/>
    </source>
</evidence>
<evidence type="ECO:0008006" key="4">
    <source>
        <dbReference type="Google" id="ProtNLM"/>
    </source>
</evidence>
<feature type="transmembrane region" description="Helical" evidence="1">
    <location>
        <begin position="6"/>
        <end position="30"/>
    </location>
</feature>
<sequence>MSWDVYLAVFGLGGMVGMVVATCICFLAGLEEKK</sequence>
<keyword evidence="1" id="KW-1133">Transmembrane helix</keyword>
<keyword evidence="1" id="KW-0812">Transmembrane</keyword>
<evidence type="ECO:0000313" key="3">
    <source>
        <dbReference type="Proteomes" id="UP001322219"/>
    </source>
</evidence>
<dbReference type="Proteomes" id="UP001322219">
    <property type="component" value="Segment"/>
</dbReference>
<keyword evidence="3" id="KW-1185">Reference proteome</keyword>
<evidence type="ECO:0000256" key="1">
    <source>
        <dbReference type="SAM" id="Phobius"/>
    </source>
</evidence>
<protein>
    <recommendedName>
        <fullName evidence="4">DUF3789 domain-containing protein</fullName>
    </recommendedName>
</protein>
<dbReference type="EMBL" id="OR670591">
    <property type="protein sequence ID" value="WPF64947.1"/>
    <property type="molecule type" value="Genomic_DNA"/>
</dbReference>
<organism evidence="2 3">
    <name type="scientific">Staphylococcus phage MVC_VPHSA1</name>
    <dbReference type="NCBI Taxonomy" id="3088876"/>
    <lineage>
        <taxon>Viruses</taxon>
        <taxon>Duplodnaviria</taxon>
        <taxon>Heunggongvirae</taxon>
        <taxon>Uroviricota</taxon>
        <taxon>Caudoviricetes</taxon>
        <taxon>Ehrlichviridae</taxon>
        <taxon>Chennaivirus</taxon>
        <taxon>Chennaivirus MVCVPHSA1</taxon>
    </lineage>
</organism>
<accession>A0ABZ0QZZ0</accession>
<name>A0ABZ0QZZ0_9CAUD</name>
<reference evidence="2 3" key="1">
    <citation type="submission" date="2023-10" db="EMBL/GenBank/DDBJ databases">
        <title>Genome Sequence of the Siphoviridae Staphylococcus aureus Phage MVC_VPHSA1.</title>
        <authorList>
            <person name="Deepak S.J."/>
            <person name="Porteen K."/>
            <person name="Wilfred R."/>
            <person name="Anbazhagan S."/>
            <person name="Elango A."/>
            <person name="Senthil Kumar T."/>
            <person name="Narendra B."/>
            <person name="Sureshkannan S."/>
            <person name="Nithya Quintoil M."/>
            <person name="Charley C.A."/>
            <person name="Teresa S."/>
            <person name="Raghavendra A.G."/>
        </authorList>
    </citation>
    <scope>NUCLEOTIDE SEQUENCE [LARGE SCALE GENOMIC DNA]</scope>
</reference>
<keyword evidence="1" id="KW-0472">Membrane</keyword>